<dbReference type="EMBL" id="FQZO01000008">
    <property type="protein sequence ID" value="SHJ82278.1"/>
    <property type="molecule type" value="Genomic_DNA"/>
</dbReference>
<organism evidence="2 3">
    <name type="scientific">Clostridium amylolyticum</name>
    <dbReference type="NCBI Taxonomy" id="1121298"/>
    <lineage>
        <taxon>Bacteria</taxon>
        <taxon>Bacillati</taxon>
        <taxon>Bacillota</taxon>
        <taxon>Clostridia</taxon>
        <taxon>Eubacteriales</taxon>
        <taxon>Clostridiaceae</taxon>
        <taxon>Clostridium</taxon>
    </lineage>
</organism>
<keyword evidence="1" id="KW-1133">Transmembrane helix</keyword>
<dbReference type="AlphaFoldDB" id="A0A1M6MFQ3"/>
<feature type="transmembrane region" description="Helical" evidence="1">
    <location>
        <begin position="7"/>
        <end position="26"/>
    </location>
</feature>
<keyword evidence="3" id="KW-1185">Reference proteome</keyword>
<name>A0A1M6MFQ3_9CLOT</name>
<dbReference type="Proteomes" id="UP000184080">
    <property type="component" value="Unassembled WGS sequence"/>
</dbReference>
<evidence type="ECO:0000313" key="3">
    <source>
        <dbReference type="Proteomes" id="UP000184080"/>
    </source>
</evidence>
<gene>
    <name evidence="2" type="ORF">SAMN05444401_3985</name>
</gene>
<dbReference type="STRING" id="1121298.SAMN05444401_3985"/>
<sequence length="177" mass="20494">MKKIKLIIISSIIISILLFIYCFIPTRLTNKQQLSKDDISIKVHLQVTTGPLYYLKEDKEKLWNTIKDKYPNANPKYVELIGNTPNKFVNDPVFLGDFVVYGHVSETYFDSAEGEVPIFHVVYSDAKLAPFFIDNSQLGTFAFRFVLIFPKIFLTLLVLLICVIVFEHKNKRRISKN</sequence>
<keyword evidence="1" id="KW-0472">Membrane</keyword>
<feature type="transmembrane region" description="Helical" evidence="1">
    <location>
        <begin position="141"/>
        <end position="166"/>
    </location>
</feature>
<reference evidence="2 3" key="1">
    <citation type="submission" date="2016-11" db="EMBL/GenBank/DDBJ databases">
        <authorList>
            <person name="Jaros S."/>
            <person name="Januszkiewicz K."/>
            <person name="Wedrychowicz H."/>
        </authorList>
    </citation>
    <scope>NUCLEOTIDE SEQUENCE [LARGE SCALE GENOMIC DNA]</scope>
    <source>
        <strain evidence="2 3">DSM 21864</strain>
    </source>
</reference>
<keyword evidence="1" id="KW-0812">Transmembrane</keyword>
<evidence type="ECO:0000313" key="2">
    <source>
        <dbReference type="EMBL" id="SHJ82278.1"/>
    </source>
</evidence>
<protein>
    <submittedName>
        <fullName evidence="2">Uncharacterized protein</fullName>
    </submittedName>
</protein>
<proteinExistence type="predicted"/>
<accession>A0A1M6MFQ3</accession>
<dbReference type="OrthoDB" id="1912239at2"/>
<dbReference type="RefSeq" id="WP_073010962.1">
    <property type="nucleotide sequence ID" value="NZ_FQZO01000008.1"/>
</dbReference>
<evidence type="ECO:0000256" key="1">
    <source>
        <dbReference type="SAM" id="Phobius"/>
    </source>
</evidence>